<protein>
    <submittedName>
        <fullName evidence="2">Uncharacterized protein</fullName>
    </submittedName>
</protein>
<dbReference type="Proteomes" id="UP000708208">
    <property type="component" value="Unassembled WGS sequence"/>
</dbReference>
<sequence>MSSRSKRRKTARIVSGLLNDIRNNFLETESDNNTKRVIGLLEAPSNVEVIPTSINTSKDFVNTDISESESSSESSSESPNESSSESPNESSNESSNEFSCDNVEISLAK</sequence>
<proteinExistence type="predicted"/>
<comment type="caution">
    <text evidence="2">The sequence shown here is derived from an EMBL/GenBank/DDBJ whole genome shotgun (WGS) entry which is preliminary data.</text>
</comment>
<evidence type="ECO:0000313" key="2">
    <source>
        <dbReference type="EMBL" id="CAG7830875.1"/>
    </source>
</evidence>
<accession>A0A8J2LBA6</accession>
<gene>
    <name evidence="2" type="ORF">AFUS01_LOCUS40647</name>
</gene>
<feature type="compositionally biased region" description="Low complexity" evidence="1">
    <location>
        <begin position="68"/>
        <end position="97"/>
    </location>
</feature>
<reference evidence="2" key="1">
    <citation type="submission" date="2021-06" db="EMBL/GenBank/DDBJ databases">
        <authorList>
            <person name="Hodson N. C."/>
            <person name="Mongue J. A."/>
            <person name="Jaron S. K."/>
        </authorList>
    </citation>
    <scope>NUCLEOTIDE SEQUENCE</scope>
</reference>
<feature type="region of interest" description="Disordered" evidence="1">
    <location>
        <begin position="60"/>
        <end position="109"/>
    </location>
</feature>
<keyword evidence="3" id="KW-1185">Reference proteome</keyword>
<dbReference type="EMBL" id="CAJVCH010557913">
    <property type="protein sequence ID" value="CAG7830875.1"/>
    <property type="molecule type" value="Genomic_DNA"/>
</dbReference>
<evidence type="ECO:0000313" key="3">
    <source>
        <dbReference type="Proteomes" id="UP000708208"/>
    </source>
</evidence>
<name>A0A8J2LBA6_9HEXA</name>
<evidence type="ECO:0000256" key="1">
    <source>
        <dbReference type="SAM" id="MobiDB-lite"/>
    </source>
</evidence>
<organism evidence="2 3">
    <name type="scientific">Allacma fusca</name>
    <dbReference type="NCBI Taxonomy" id="39272"/>
    <lineage>
        <taxon>Eukaryota</taxon>
        <taxon>Metazoa</taxon>
        <taxon>Ecdysozoa</taxon>
        <taxon>Arthropoda</taxon>
        <taxon>Hexapoda</taxon>
        <taxon>Collembola</taxon>
        <taxon>Symphypleona</taxon>
        <taxon>Sminthuridae</taxon>
        <taxon>Allacma</taxon>
    </lineage>
</organism>
<feature type="non-terminal residue" evidence="2">
    <location>
        <position position="109"/>
    </location>
</feature>
<dbReference type="AlphaFoldDB" id="A0A8J2LBA6"/>